<dbReference type="Proteomes" id="UP000326924">
    <property type="component" value="Unassembled WGS sequence"/>
</dbReference>
<dbReference type="InterPro" id="IPR045250">
    <property type="entry name" value="p23-like"/>
</dbReference>
<dbReference type="AlphaFoldDB" id="A0A5J5EN74"/>
<evidence type="ECO:0000313" key="4">
    <source>
        <dbReference type="EMBL" id="KAA8896886.1"/>
    </source>
</evidence>
<dbReference type="GO" id="GO:0051131">
    <property type="term" value="P:chaperone-mediated protein complex assembly"/>
    <property type="evidence" value="ECO:0007669"/>
    <property type="project" value="TreeGrafter"/>
</dbReference>
<evidence type="ECO:0000313" key="5">
    <source>
        <dbReference type="Proteomes" id="UP000326924"/>
    </source>
</evidence>
<feature type="domain" description="CS" evidence="3">
    <location>
        <begin position="4"/>
        <end position="101"/>
    </location>
</feature>
<evidence type="ECO:0000259" key="3">
    <source>
        <dbReference type="PROSITE" id="PS51203"/>
    </source>
</evidence>
<feature type="compositionally biased region" description="Acidic residues" evidence="2">
    <location>
        <begin position="172"/>
        <end position="181"/>
    </location>
</feature>
<dbReference type="GO" id="GO:0006457">
    <property type="term" value="P:protein folding"/>
    <property type="evidence" value="ECO:0007669"/>
    <property type="project" value="TreeGrafter"/>
</dbReference>
<organism evidence="4 5">
    <name type="scientific">Sphaerosporella brunnea</name>
    <dbReference type="NCBI Taxonomy" id="1250544"/>
    <lineage>
        <taxon>Eukaryota</taxon>
        <taxon>Fungi</taxon>
        <taxon>Dikarya</taxon>
        <taxon>Ascomycota</taxon>
        <taxon>Pezizomycotina</taxon>
        <taxon>Pezizomycetes</taxon>
        <taxon>Pezizales</taxon>
        <taxon>Pyronemataceae</taxon>
        <taxon>Sphaerosporella</taxon>
    </lineage>
</organism>
<dbReference type="CDD" id="cd06465">
    <property type="entry name" value="p23_hB-ind1_like"/>
    <property type="match status" value="1"/>
</dbReference>
<dbReference type="FunCoup" id="A0A5J5EN74">
    <property type="interactions" value="1225"/>
</dbReference>
<accession>A0A5J5EN74</accession>
<dbReference type="Pfam" id="PF04969">
    <property type="entry name" value="CS"/>
    <property type="match status" value="1"/>
</dbReference>
<dbReference type="EMBL" id="VXIS01000206">
    <property type="protein sequence ID" value="KAA8896886.1"/>
    <property type="molecule type" value="Genomic_DNA"/>
</dbReference>
<dbReference type="InterPro" id="IPR008978">
    <property type="entry name" value="HSP20-like_chaperone"/>
</dbReference>
<comment type="caution">
    <text evidence="4">The sequence shown here is derived from an EMBL/GenBank/DDBJ whole genome shotgun (WGS) entry which is preliminary data.</text>
</comment>
<dbReference type="GO" id="GO:0051879">
    <property type="term" value="F:Hsp90 protein binding"/>
    <property type="evidence" value="ECO:0007669"/>
    <property type="project" value="InterPro"/>
</dbReference>
<dbReference type="GO" id="GO:0005829">
    <property type="term" value="C:cytosol"/>
    <property type="evidence" value="ECO:0007669"/>
    <property type="project" value="TreeGrafter"/>
</dbReference>
<dbReference type="InterPro" id="IPR007052">
    <property type="entry name" value="CS_dom"/>
</dbReference>
<dbReference type="SUPFAM" id="SSF49764">
    <property type="entry name" value="HSP20-like chaperones"/>
    <property type="match status" value="1"/>
</dbReference>
<evidence type="ECO:0000256" key="1">
    <source>
        <dbReference type="ARBA" id="ARBA00025733"/>
    </source>
</evidence>
<dbReference type="PANTHER" id="PTHR22932:SF1">
    <property type="entry name" value="CO-CHAPERONE PROTEIN DAF-41"/>
    <property type="match status" value="1"/>
</dbReference>
<dbReference type="GO" id="GO:0051087">
    <property type="term" value="F:protein-folding chaperone binding"/>
    <property type="evidence" value="ECO:0007669"/>
    <property type="project" value="TreeGrafter"/>
</dbReference>
<dbReference type="InParanoid" id="A0A5J5EN74"/>
<proteinExistence type="inferred from homology"/>
<sequence length="215" mass="23530">MSATVTPEVLWAQRSSADDADKNIIYLTITAPDIPKESLKVGLTPEKLTFNAESKSKKYAVELEFYAEIDVEHSKQHHSGRGIEFVLRKKEAKTEYWPRLLKEPRKLQFIKTDFDRWVDEDEQEEAEDLAPPGGGGMGDMGGFDFSQMMGGAGGMGGMDMSKLMGGAGGMDLGEEDEDMPELEAVSKPAETAGEKEVTETVGEEEATGTEAQEAK</sequence>
<comment type="similarity">
    <text evidence="1">Belongs to the p23/wos2 family.</text>
</comment>
<dbReference type="Gene3D" id="2.60.40.790">
    <property type="match status" value="1"/>
</dbReference>
<dbReference type="PROSITE" id="PS51203">
    <property type="entry name" value="CS"/>
    <property type="match status" value="1"/>
</dbReference>
<evidence type="ECO:0000256" key="2">
    <source>
        <dbReference type="SAM" id="MobiDB-lite"/>
    </source>
</evidence>
<dbReference type="PANTHER" id="PTHR22932">
    <property type="entry name" value="TELOMERASE-BINDING PROTEIN P23 HSP90 CO-CHAPERONE"/>
    <property type="match status" value="1"/>
</dbReference>
<dbReference type="OrthoDB" id="1564555at2759"/>
<keyword evidence="5" id="KW-1185">Reference proteome</keyword>
<dbReference type="GO" id="GO:0005634">
    <property type="term" value="C:nucleus"/>
    <property type="evidence" value="ECO:0007669"/>
    <property type="project" value="TreeGrafter"/>
</dbReference>
<dbReference type="FunFam" id="2.60.40.790:FF:000013">
    <property type="entry name" value="Very-long-chain (3R)-3-hydroxyacyl-CoA dehydratase"/>
    <property type="match status" value="1"/>
</dbReference>
<gene>
    <name evidence="4" type="ORF">FN846DRAFT_910551</name>
</gene>
<protein>
    <submittedName>
        <fullName evidence="4">HSP20-like chaperone</fullName>
    </submittedName>
</protein>
<name>A0A5J5EN74_9PEZI</name>
<reference evidence="4 5" key="1">
    <citation type="submission" date="2019-09" db="EMBL/GenBank/DDBJ databases">
        <title>Draft genome of the ectomycorrhizal ascomycete Sphaerosporella brunnea.</title>
        <authorList>
            <consortium name="DOE Joint Genome Institute"/>
            <person name="Benucci G.M."/>
            <person name="Marozzi G."/>
            <person name="Antonielli L."/>
            <person name="Sanchez S."/>
            <person name="Marco P."/>
            <person name="Wang X."/>
            <person name="Falini L.B."/>
            <person name="Barry K."/>
            <person name="Haridas S."/>
            <person name="Lipzen A."/>
            <person name="Labutti K."/>
            <person name="Grigoriev I.V."/>
            <person name="Murat C."/>
            <person name="Martin F."/>
            <person name="Albertini E."/>
            <person name="Donnini D."/>
            <person name="Bonito G."/>
        </authorList>
    </citation>
    <scope>NUCLEOTIDE SEQUENCE [LARGE SCALE GENOMIC DNA]</scope>
    <source>
        <strain evidence="4 5">Sb_GMNB300</strain>
    </source>
</reference>
<feature type="region of interest" description="Disordered" evidence="2">
    <location>
        <begin position="166"/>
        <end position="215"/>
    </location>
</feature>